<dbReference type="SMART" id="SM00528">
    <property type="entry name" value="HNS"/>
    <property type="match status" value="1"/>
</dbReference>
<organism evidence="6 7">
    <name type="scientific">Paracoccus gahaiensis</name>
    <dbReference type="NCBI Taxonomy" id="1706839"/>
    <lineage>
        <taxon>Bacteria</taxon>
        <taxon>Pseudomonadati</taxon>
        <taxon>Pseudomonadota</taxon>
        <taxon>Alphaproteobacteria</taxon>
        <taxon>Rhodobacterales</taxon>
        <taxon>Paracoccaceae</taxon>
        <taxon>Paracoccus</taxon>
    </lineage>
</organism>
<dbReference type="InterPro" id="IPR037150">
    <property type="entry name" value="H-NS_C_dom_sf"/>
</dbReference>
<proteinExistence type="inferred from homology"/>
<dbReference type="GO" id="GO:0003680">
    <property type="term" value="F:minor groove of adenine-thymine-rich DNA binding"/>
    <property type="evidence" value="ECO:0007669"/>
    <property type="project" value="TreeGrafter"/>
</dbReference>
<dbReference type="AlphaFoldDB" id="A0A4U0R741"/>
<dbReference type="PANTHER" id="PTHR38097">
    <property type="match status" value="1"/>
</dbReference>
<protein>
    <submittedName>
        <fullName evidence="6">H-NS histone family protein</fullName>
    </submittedName>
</protein>
<sequence>MSIDLENMSLKELRDLHKTVGRQIDGYETKQKDKAKAAVQQAAEEHGYSLKELLGASKSVKSSVAAKYANPDDTSATWTGRGRQPLWVKGHLDAGGNLDDLLIK</sequence>
<keyword evidence="4" id="KW-0238">DNA-binding</keyword>
<accession>A0A4U0R741</accession>
<evidence type="ECO:0000256" key="4">
    <source>
        <dbReference type="ARBA" id="ARBA00023125"/>
    </source>
</evidence>
<dbReference type="OrthoDB" id="5297879at2"/>
<dbReference type="Gene3D" id="4.10.430.10">
    <property type="entry name" value="Histone-like protein H-NS, C-terminal domain"/>
    <property type="match status" value="1"/>
</dbReference>
<reference evidence="6 7" key="1">
    <citation type="submission" date="2019-04" db="EMBL/GenBank/DDBJ databases">
        <authorList>
            <person name="Li J."/>
        </authorList>
    </citation>
    <scope>NUCLEOTIDE SEQUENCE [LARGE SCALE GENOMIC DNA]</scope>
    <source>
        <strain evidence="6 7">KCTC 42687</strain>
    </source>
</reference>
<dbReference type="EMBL" id="SUNI01000015">
    <property type="protein sequence ID" value="TJZ90566.1"/>
    <property type="molecule type" value="Genomic_DNA"/>
</dbReference>
<dbReference type="GO" id="GO:0005829">
    <property type="term" value="C:cytosol"/>
    <property type="evidence" value="ECO:0007669"/>
    <property type="project" value="TreeGrafter"/>
</dbReference>
<evidence type="ECO:0000256" key="3">
    <source>
        <dbReference type="ARBA" id="ARBA00022490"/>
    </source>
</evidence>
<dbReference type="GO" id="GO:0032993">
    <property type="term" value="C:protein-DNA complex"/>
    <property type="evidence" value="ECO:0007669"/>
    <property type="project" value="TreeGrafter"/>
</dbReference>
<comment type="subcellular location">
    <subcellularLocation>
        <location evidence="1">Cytoplasm</location>
        <location evidence="1">Nucleoid</location>
    </subcellularLocation>
</comment>
<feature type="domain" description="DNA-binding protein H-NS-like C-terminal" evidence="5">
    <location>
        <begin position="58"/>
        <end position="103"/>
    </location>
</feature>
<dbReference type="Proteomes" id="UP000309747">
    <property type="component" value="Unassembled WGS sequence"/>
</dbReference>
<gene>
    <name evidence="6" type="ORF">FA743_14270</name>
</gene>
<evidence type="ECO:0000256" key="2">
    <source>
        <dbReference type="ARBA" id="ARBA00010610"/>
    </source>
</evidence>
<comment type="similarity">
    <text evidence="2">Belongs to the histone-like protein H-NS family.</text>
</comment>
<evidence type="ECO:0000256" key="1">
    <source>
        <dbReference type="ARBA" id="ARBA00004453"/>
    </source>
</evidence>
<evidence type="ECO:0000259" key="5">
    <source>
        <dbReference type="SMART" id="SM00528"/>
    </source>
</evidence>
<evidence type="ECO:0000313" key="7">
    <source>
        <dbReference type="Proteomes" id="UP000309747"/>
    </source>
</evidence>
<dbReference type="SUPFAM" id="SSF81273">
    <property type="entry name" value="H-NS histone-like proteins"/>
    <property type="match status" value="1"/>
</dbReference>
<dbReference type="Pfam" id="PF00816">
    <property type="entry name" value="Histone_HNS"/>
    <property type="match status" value="1"/>
</dbReference>
<keyword evidence="7" id="KW-1185">Reference proteome</keyword>
<dbReference type="InterPro" id="IPR027444">
    <property type="entry name" value="H-NS_C_dom"/>
</dbReference>
<name>A0A4U0R741_9RHOB</name>
<dbReference type="GO" id="GO:0000976">
    <property type="term" value="F:transcription cis-regulatory region binding"/>
    <property type="evidence" value="ECO:0007669"/>
    <property type="project" value="TreeGrafter"/>
</dbReference>
<dbReference type="PANTHER" id="PTHR38097:SF2">
    <property type="entry name" value="DNA-BINDING PROTEIN STPA"/>
    <property type="match status" value="1"/>
</dbReference>
<comment type="caution">
    <text evidence="6">The sequence shown here is derived from an EMBL/GenBank/DDBJ whole genome shotgun (WGS) entry which is preliminary data.</text>
</comment>
<dbReference type="GO" id="GO:0003681">
    <property type="term" value="F:bent DNA binding"/>
    <property type="evidence" value="ECO:0007669"/>
    <property type="project" value="TreeGrafter"/>
</dbReference>
<keyword evidence="3" id="KW-0963">Cytoplasm</keyword>
<evidence type="ECO:0000313" key="6">
    <source>
        <dbReference type="EMBL" id="TJZ90566.1"/>
    </source>
</evidence>
<dbReference type="GO" id="GO:0001217">
    <property type="term" value="F:DNA-binding transcription repressor activity"/>
    <property type="evidence" value="ECO:0007669"/>
    <property type="project" value="TreeGrafter"/>
</dbReference>
<dbReference type="RefSeq" id="WP_136886779.1">
    <property type="nucleotide sequence ID" value="NZ_SUNI01000015.1"/>
</dbReference>
<dbReference type="GO" id="GO:0009295">
    <property type="term" value="C:nucleoid"/>
    <property type="evidence" value="ECO:0007669"/>
    <property type="project" value="UniProtKB-SubCell"/>
</dbReference>